<protein>
    <recommendedName>
        <fullName evidence="3">DUF559 domain-containing protein</fullName>
    </recommendedName>
</protein>
<dbReference type="EMBL" id="JBHSLN010000085">
    <property type="protein sequence ID" value="MFC5299010.1"/>
    <property type="molecule type" value="Genomic_DNA"/>
</dbReference>
<accession>A0ABW0FK79</accession>
<organism evidence="1 2">
    <name type="scientific">Brachybacterium tyrofermentans</name>
    <dbReference type="NCBI Taxonomy" id="47848"/>
    <lineage>
        <taxon>Bacteria</taxon>
        <taxon>Bacillati</taxon>
        <taxon>Actinomycetota</taxon>
        <taxon>Actinomycetes</taxon>
        <taxon>Micrococcales</taxon>
        <taxon>Dermabacteraceae</taxon>
        <taxon>Brachybacterium</taxon>
    </lineage>
</organism>
<dbReference type="Proteomes" id="UP001595937">
    <property type="component" value="Unassembled WGS sequence"/>
</dbReference>
<reference evidence="2" key="1">
    <citation type="journal article" date="2019" name="Int. J. Syst. Evol. Microbiol.">
        <title>The Global Catalogue of Microorganisms (GCM) 10K type strain sequencing project: providing services to taxonomists for standard genome sequencing and annotation.</title>
        <authorList>
            <consortium name="The Broad Institute Genomics Platform"/>
            <consortium name="The Broad Institute Genome Sequencing Center for Infectious Disease"/>
            <person name="Wu L."/>
            <person name="Ma J."/>
        </authorList>
    </citation>
    <scope>NUCLEOTIDE SEQUENCE [LARGE SCALE GENOMIC DNA]</scope>
    <source>
        <strain evidence="2">CGMCC 1.16455</strain>
    </source>
</reference>
<evidence type="ECO:0008006" key="3">
    <source>
        <dbReference type="Google" id="ProtNLM"/>
    </source>
</evidence>
<proteinExistence type="predicted"/>
<dbReference type="GeneID" id="303297367"/>
<sequence>MPSRPRPLPPDLPFAAFTTEEATGLDVSSARLRASDLRSVARGLWARRDLPLTELDIVAAYCRQDPAVFAAGLTAARLWKFPLPGTLSEGVVEPVRPTGQRSGRSVFRPRGNWVDTRIHLATAGVRRRETALLRWSFLPMEPTLLGSDSGVRITSRIRTYLDLGGTLRQDALVAIGDHLVRRPRSKFEGRAEPYTTCVDLADATQRFSGRGARKLRRAVDQVRTSSDSPAETRLRLAFVAAGLPEPLANVRISGPVEADEGPCDLGEPDLHWPQWKVVVEHEGPHHLRAEQLAKDISRGDRRRAAGWQEVRTTADDLSFGCRKAVARVRAALVAGGWRPS</sequence>
<evidence type="ECO:0000313" key="1">
    <source>
        <dbReference type="EMBL" id="MFC5299010.1"/>
    </source>
</evidence>
<keyword evidence="2" id="KW-1185">Reference proteome</keyword>
<comment type="caution">
    <text evidence="1">The sequence shown here is derived from an EMBL/GenBank/DDBJ whole genome shotgun (WGS) entry which is preliminary data.</text>
</comment>
<gene>
    <name evidence="1" type="ORF">ACFPK8_15970</name>
</gene>
<name>A0ABW0FK79_9MICO</name>
<dbReference type="RefSeq" id="WP_343924004.1">
    <property type="nucleotide sequence ID" value="NZ_BAAAIR010000037.1"/>
</dbReference>
<evidence type="ECO:0000313" key="2">
    <source>
        <dbReference type="Proteomes" id="UP001595937"/>
    </source>
</evidence>